<gene>
    <name evidence="2" type="ORF">GFH48_12750</name>
</gene>
<organism evidence="2 3">
    <name type="scientific">Streptomyces fagopyri</name>
    <dbReference type="NCBI Taxonomy" id="2662397"/>
    <lineage>
        <taxon>Bacteria</taxon>
        <taxon>Bacillati</taxon>
        <taxon>Actinomycetota</taxon>
        <taxon>Actinomycetes</taxon>
        <taxon>Kitasatosporales</taxon>
        <taxon>Streptomycetaceae</taxon>
        <taxon>Streptomyces</taxon>
    </lineage>
</organism>
<accession>A0A5Q0LAN7</accession>
<keyword evidence="3" id="KW-1185">Reference proteome</keyword>
<proteinExistence type="predicted"/>
<evidence type="ECO:0000313" key="3">
    <source>
        <dbReference type="Proteomes" id="UP000326179"/>
    </source>
</evidence>
<reference evidence="2 3" key="1">
    <citation type="submission" date="2019-10" db="EMBL/GenBank/DDBJ databases">
        <title>A novel species.</title>
        <authorList>
            <person name="Gao J."/>
        </authorList>
    </citation>
    <scope>NUCLEOTIDE SEQUENCE [LARGE SCALE GENOMIC DNA]</scope>
    <source>
        <strain evidence="2 3">QMT-28</strain>
    </source>
</reference>
<dbReference type="GO" id="GO:0003677">
    <property type="term" value="F:DNA binding"/>
    <property type="evidence" value="ECO:0007669"/>
    <property type="project" value="InterPro"/>
</dbReference>
<dbReference type="Pfam" id="PF13560">
    <property type="entry name" value="HTH_31"/>
    <property type="match status" value="1"/>
</dbReference>
<protein>
    <submittedName>
        <fullName evidence="2">Helix-turn-helix domain-containing protein</fullName>
    </submittedName>
</protein>
<dbReference type="InterPro" id="IPR010982">
    <property type="entry name" value="Lambda_DNA-bd_dom_sf"/>
</dbReference>
<dbReference type="EMBL" id="CP045643">
    <property type="protein sequence ID" value="QFZ73998.1"/>
    <property type="molecule type" value="Genomic_DNA"/>
</dbReference>
<dbReference type="CDD" id="cd00093">
    <property type="entry name" value="HTH_XRE"/>
    <property type="match status" value="1"/>
</dbReference>
<dbReference type="SUPFAM" id="SSF47413">
    <property type="entry name" value="lambda repressor-like DNA-binding domains"/>
    <property type="match status" value="1"/>
</dbReference>
<name>A0A5Q0LAN7_9ACTN</name>
<evidence type="ECO:0000259" key="1">
    <source>
        <dbReference type="PROSITE" id="PS50943"/>
    </source>
</evidence>
<dbReference type="InterPro" id="IPR001387">
    <property type="entry name" value="Cro/C1-type_HTH"/>
</dbReference>
<feature type="domain" description="HTH cro/C1-type" evidence="1">
    <location>
        <begin position="24"/>
        <end position="78"/>
    </location>
</feature>
<dbReference type="Proteomes" id="UP000326179">
    <property type="component" value="Chromosome"/>
</dbReference>
<sequence length="111" mass="11871">MLGRMASTTSPRWPALPAGFGVLLRNARIDAGLSRDALAAVTQSSKGLVQALEDAMRPPSATMAVRISEALQLDAWEAAVLQSAAVDDAALHSRRGVRHTRPRRRVNTSAQ</sequence>
<dbReference type="Gene3D" id="1.10.260.40">
    <property type="entry name" value="lambda repressor-like DNA-binding domains"/>
    <property type="match status" value="1"/>
</dbReference>
<dbReference type="PROSITE" id="PS50943">
    <property type="entry name" value="HTH_CROC1"/>
    <property type="match status" value="1"/>
</dbReference>
<evidence type="ECO:0000313" key="2">
    <source>
        <dbReference type="EMBL" id="QFZ73998.1"/>
    </source>
</evidence>
<dbReference type="SMART" id="SM00530">
    <property type="entry name" value="HTH_XRE"/>
    <property type="match status" value="1"/>
</dbReference>
<dbReference type="KEGG" id="sfy:GFH48_12750"/>
<dbReference type="AlphaFoldDB" id="A0A5Q0LAN7"/>